<dbReference type="OrthoDB" id="641012at2"/>
<protein>
    <submittedName>
        <fullName evidence="2">Uncharacterized protein</fullName>
    </submittedName>
</protein>
<organism evidence="2 3">
    <name type="scientific">Mariniflexile fucanivorans</name>
    <dbReference type="NCBI Taxonomy" id="264023"/>
    <lineage>
        <taxon>Bacteria</taxon>
        <taxon>Pseudomonadati</taxon>
        <taxon>Bacteroidota</taxon>
        <taxon>Flavobacteriia</taxon>
        <taxon>Flavobacteriales</taxon>
        <taxon>Flavobacteriaceae</taxon>
        <taxon>Mariniflexile</taxon>
    </lineage>
</organism>
<dbReference type="AlphaFoldDB" id="A0A4R1RNN5"/>
<keyword evidence="1" id="KW-0175">Coiled coil</keyword>
<gene>
    <name evidence="2" type="ORF">EV196_10296</name>
</gene>
<dbReference type="InterPro" id="IPR046725">
    <property type="entry name" value="DUF6617"/>
</dbReference>
<proteinExistence type="predicted"/>
<dbReference type="Pfam" id="PF20322">
    <property type="entry name" value="DUF6617"/>
    <property type="match status" value="1"/>
</dbReference>
<dbReference type="Proteomes" id="UP000295455">
    <property type="component" value="Unassembled WGS sequence"/>
</dbReference>
<sequence>MELTIFKSVIYGELKPWASNAVNDKFYRQNLSSNFMKPAHNINEYYNALKELLNSKPNLFKEDGLEIYLQQKNNGTNHEILYPLVETSLIEPITTTQKFYHFLLKNETTRLTNRIFECINKDIGEIQKKEMIQNLVKSCKHILFCIGSDKEKFPKTELTDYVIPQLITNVIRLLKETEKLYPQFLSELPSNKNELYGELLQQPIPDIDIEKTTPEFQTVNNILLGNDSFKLEKDTRLSFVFNGDAIKLKTVITALNRNIELLNEDKTTIENLLSVLTSKDLKLGAPQIHLGCETTQFSYIVNKLGYHFSNFNPTSIEQSNLFYSKKGTVLNRNNLYKNKNNFPKEQDIIDNIIKQL</sequence>
<accession>A0A4R1RNN5</accession>
<feature type="coiled-coil region" evidence="1">
    <location>
        <begin position="245"/>
        <end position="272"/>
    </location>
</feature>
<reference evidence="2 3" key="1">
    <citation type="submission" date="2019-03" db="EMBL/GenBank/DDBJ databases">
        <title>Genomic Encyclopedia of Type Strains, Phase IV (KMG-IV): sequencing the most valuable type-strain genomes for metagenomic binning, comparative biology and taxonomic classification.</title>
        <authorList>
            <person name="Goeker M."/>
        </authorList>
    </citation>
    <scope>NUCLEOTIDE SEQUENCE [LARGE SCALE GENOMIC DNA]</scope>
    <source>
        <strain evidence="2 3">DSM 18792</strain>
    </source>
</reference>
<name>A0A4R1RNN5_9FLAO</name>
<dbReference type="EMBL" id="SLUP01000002">
    <property type="protein sequence ID" value="TCL67540.1"/>
    <property type="molecule type" value="Genomic_DNA"/>
</dbReference>
<evidence type="ECO:0000313" key="2">
    <source>
        <dbReference type="EMBL" id="TCL67540.1"/>
    </source>
</evidence>
<evidence type="ECO:0000313" key="3">
    <source>
        <dbReference type="Proteomes" id="UP000295455"/>
    </source>
</evidence>
<keyword evidence="3" id="KW-1185">Reference proteome</keyword>
<comment type="caution">
    <text evidence="2">The sequence shown here is derived from an EMBL/GenBank/DDBJ whole genome shotgun (WGS) entry which is preliminary data.</text>
</comment>
<dbReference type="RefSeq" id="WP_132215192.1">
    <property type="nucleotide sequence ID" value="NZ_OX156936.1"/>
</dbReference>
<evidence type="ECO:0000256" key="1">
    <source>
        <dbReference type="SAM" id="Coils"/>
    </source>
</evidence>